<protein>
    <recommendedName>
        <fullName evidence="1">Glyoxalase-like domain-containing protein</fullName>
    </recommendedName>
</protein>
<dbReference type="EMBL" id="JACCBU010000001">
    <property type="protein sequence ID" value="NYE70953.1"/>
    <property type="molecule type" value="Genomic_DNA"/>
</dbReference>
<dbReference type="InterPro" id="IPR041581">
    <property type="entry name" value="Glyoxalase_6"/>
</dbReference>
<comment type="caution">
    <text evidence="2">The sequence shown here is derived from an EMBL/GenBank/DDBJ whole genome shotgun (WGS) entry which is preliminary data.</text>
</comment>
<dbReference type="Pfam" id="PF18029">
    <property type="entry name" value="Glyoxalase_6"/>
    <property type="match status" value="2"/>
</dbReference>
<dbReference type="SUPFAM" id="SSF54593">
    <property type="entry name" value="Glyoxalase/Bleomycin resistance protein/Dihydroxybiphenyl dioxygenase"/>
    <property type="match status" value="2"/>
</dbReference>
<dbReference type="AlphaFoldDB" id="A0A7Y9I624"/>
<organism evidence="2 3">
    <name type="scientific">Microlunatus parietis</name>
    <dbReference type="NCBI Taxonomy" id="682979"/>
    <lineage>
        <taxon>Bacteria</taxon>
        <taxon>Bacillati</taxon>
        <taxon>Actinomycetota</taxon>
        <taxon>Actinomycetes</taxon>
        <taxon>Propionibacteriales</taxon>
        <taxon>Propionibacteriaceae</taxon>
        <taxon>Microlunatus</taxon>
    </lineage>
</organism>
<proteinExistence type="predicted"/>
<name>A0A7Y9I624_9ACTN</name>
<dbReference type="Proteomes" id="UP000569914">
    <property type="component" value="Unassembled WGS sequence"/>
</dbReference>
<accession>A0A7Y9I624</accession>
<evidence type="ECO:0000259" key="1">
    <source>
        <dbReference type="Pfam" id="PF18029"/>
    </source>
</evidence>
<keyword evidence="3" id="KW-1185">Reference proteome</keyword>
<feature type="domain" description="Glyoxalase-like" evidence="1">
    <location>
        <begin position="8"/>
        <end position="103"/>
    </location>
</feature>
<dbReference type="PANTHER" id="PTHR35908:SF1">
    <property type="entry name" value="CONSERVED PROTEIN"/>
    <property type="match status" value="1"/>
</dbReference>
<reference evidence="2 3" key="1">
    <citation type="submission" date="2020-07" db="EMBL/GenBank/DDBJ databases">
        <title>Sequencing the genomes of 1000 actinobacteria strains.</title>
        <authorList>
            <person name="Klenk H.-P."/>
        </authorList>
    </citation>
    <scope>NUCLEOTIDE SEQUENCE [LARGE SCALE GENOMIC DNA]</scope>
    <source>
        <strain evidence="2 3">DSM 22083</strain>
    </source>
</reference>
<dbReference type="Gene3D" id="3.10.180.10">
    <property type="entry name" value="2,3-Dihydroxybiphenyl 1,2-Dioxygenase, domain 1"/>
    <property type="match status" value="2"/>
</dbReference>
<feature type="domain" description="Glyoxalase-like" evidence="1">
    <location>
        <begin position="119"/>
        <end position="218"/>
    </location>
</feature>
<sequence>MTATFKDLCLDARDPARLQSFWASTLGLRPESRGADNLLLTGDRPERTVWINEVPEPHSVKNRVHFDINTSSIEELVERGARVLDQSHPWTIMVDPEGNEFDAFVREPDQLDGYRLYELAIDGTDPLALCTWWGERFGLRPQQEADQPVWAIEGGTLPCPMVFAEVPEPKVVKNRVHWDVVGVTQEFLDAGARLLRPADRETAWDVLADPEGNEFCVFCP</sequence>
<dbReference type="PANTHER" id="PTHR35908">
    <property type="entry name" value="HYPOTHETICAL FUSION PROTEIN"/>
    <property type="match status" value="1"/>
</dbReference>
<dbReference type="InterPro" id="IPR029068">
    <property type="entry name" value="Glyas_Bleomycin-R_OHBP_Dase"/>
</dbReference>
<dbReference type="RefSeq" id="WP_218871211.1">
    <property type="nucleotide sequence ID" value="NZ_JACCBU010000001.1"/>
</dbReference>
<evidence type="ECO:0000313" key="2">
    <source>
        <dbReference type="EMBL" id="NYE70953.1"/>
    </source>
</evidence>
<evidence type="ECO:0000313" key="3">
    <source>
        <dbReference type="Proteomes" id="UP000569914"/>
    </source>
</evidence>
<gene>
    <name evidence="2" type="ORF">BKA15_002282</name>
</gene>
<dbReference type="CDD" id="cd06587">
    <property type="entry name" value="VOC"/>
    <property type="match status" value="1"/>
</dbReference>